<sequence length="390" mass="40614">MRDTFLVGVGMTTFGKFPDSGLGSLGREAVLEALADAGVSARDIEVVACGSARSGILQSRESGVGQLIGWEAGIEGVPVYNEKAFCASGAMAFNIANLAVSSGAHDVALVIGVEKMSQRDGTGRPLTSDGMALESEVGYTPPAYYAMAARRHMGVYGTTREQIAAVAVKNRLAAAHNPRAQYRTPITTDDVLSSKPIVWPLNLLDCCPTGDGAAAAIVVSEAGAERLGIVPQIRISASSVGTGFYRHQDRDMTSFSLDKRTSRRAYEQAGLGPSDIDVAEVHDSFSIAEIIHYEDLGFCEPGAGGKLVESGDTALGGRLPVNTGGGLLNRGHPLGATGVAQIVELADQLRGRAGARQVHGAKTALAHISGGFHEGDFATSGVTILTKYGR</sequence>
<dbReference type="Pfam" id="PF22691">
    <property type="entry name" value="Thiolase_C_1"/>
    <property type="match status" value="1"/>
</dbReference>
<dbReference type="EMBL" id="JAWLKB010000073">
    <property type="protein sequence ID" value="MDV6271732.1"/>
    <property type="molecule type" value="Genomic_DNA"/>
</dbReference>
<protein>
    <submittedName>
        <fullName evidence="3">Thiolase family protein</fullName>
    </submittedName>
</protein>
<proteinExistence type="predicted"/>
<dbReference type="PANTHER" id="PTHR42870">
    <property type="entry name" value="ACETYL-COA C-ACETYLTRANSFERASE"/>
    <property type="match status" value="1"/>
</dbReference>
<comment type="caution">
    <text evidence="3">The sequence shown here is derived from an EMBL/GenBank/DDBJ whole genome shotgun (WGS) entry which is preliminary data.</text>
</comment>
<dbReference type="PANTHER" id="PTHR42870:SF1">
    <property type="entry name" value="NON-SPECIFIC LIPID-TRANSFER PROTEIN-LIKE 2"/>
    <property type="match status" value="1"/>
</dbReference>
<dbReference type="Gene3D" id="3.40.47.10">
    <property type="match status" value="1"/>
</dbReference>
<evidence type="ECO:0000313" key="3">
    <source>
        <dbReference type="EMBL" id="MDV6271732.1"/>
    </source>
</evidence>
<dbReference type="Proteomes" id="UP001185927">
    <property type="component" value="Unassembled WGS sequence"/>
</dbReference>
<dbReference type="Pfam" id="PF00108">
    <property type="entry name" value="Thiolase_N"/>
    <property type="match status" value="1"/>
</dbReference>
<dbReference type="InterPro" id="IPR016039">
    <property type="entry name" value="Thiolase-like"/>
</dbReference>
<feature type="domain" description="Thiolase N-terminal" evidence="1">
    <location>
        <begin position="6"/>
        <end position="221"/>
    </location>
</feature>
<reference evidence="3 4" key="1">
    <citation type="submission" date="2023-10" db="EMBL/GenBank/DDBJ databases">
        <title>Development of a sustainable strategy for remediation of hydrocarbon-contaminated territories based on the waste exchange concept.</title>
        <authorList>
            <person name="Krivoruchko A."/>
        </authorList>
    </citation>
    <scope>NUCLEOTIDE SEQUENCE [LARGE SCALE GENOMIC DNA]</scope>
    <source>
        <strain evidence="3 4">IEGM 1203</strain>
    </source>
</reference>
<feature type="domain" description="Thiolase C-terminal" evidence="2">
    <location>
        <begin position="247"/>
        <end position="374"/>
    </location>
</feature>
<organism evidence="3 4">
    <name type="scientific">Rhodococcus globerulus</name>
    <dbReference type="NCBI Taxonomy" id="33008"/>
    <lineage>
        <taxon>Bacteria</taxon>
        <taxon>Bacillati</taxon>
        <taxon>Actinomycetota</taxon>
        <taxon>Actinomycetes</taxon>
        <taxon>Mycobacteriales</taxon>
        <taxon>Nocardiaceae</taxon>
        <taxon>Rhodococcus</taxon>
    </lineage>
</organism>
<keyword evidence="4" id="KW-1185">Reference proteome</keyword>
<evidence type="ECO:0000313" key="4">
    <source>
        <dbReference type="Proteomes" id="UP001185927"/>
    </source>
</evidence>
<gene>
    <name evidence="3" type="ORF">R3Q16_34670</name>
</gene>
<dbReference type="InterPro" id="IPR002155">
    <property type="entry name" value="Thiolase"/>
</dbReference>
<dbReference type="InterPro" id="IPR055140">
    <property type="entry name" value="Thiolase_C_2"/>
</dbReference>
<dbReference type="CDD" id="cd00829">
    <property type="entry name" value="SCP-x_thiolase"/>
    <property type="match status" value="1"/>
</dbReference>
<accession>A0ABU4C5F4</accession>
<dbReference type="SUPFAM" id="SSF53901">
    <property type="entry name" value="Thiolase-like"/>
    <property type="match status" value="2"/>
</dbReference>
<evidence type="ECO:0000259" key="2">
    <source>
        <dbReference type="Pfam" id="PF22691"/>
    </source>
</evidence>
<dbReference type="PIRSF" id="PIRSF000429">
    <property type="entry name" value="Ac-CoA_Ac_transf"/>
    <property type="match status" value="1"/>
</dbReference>
<dbReference type="InterPro" id="IPR020616">
    <property type="entry name" value="Thiolase_N"/>
</dbReference>
<evidence type="ECO:0000259" key="1">
    <source>
        <dbReference type="Pfam" id="PF00108"/>
    </source>
</evidence>
<name>A0ABU4C5F4_RHOGO</name>
<dbReference type="RefSeq" id="WP_317546385.1">
    <property type="nucleotide sequence ID" value="NZ_JAWLKB010000073.1"/>
</dbReference>